<gene>
    <name evidence="1" type="ORF">MNBD_ALPHA02-464</name>
</gene>
<proteinExistence type="predicted"/>
<evidence type="ECO:0000313" key="1">
    <source>
        <dbReference type="EMBL" id="VAV93750.1"/>
    </source>
</evidence>
<sequence>MNIIPDRKEITAVSRELENAHILINILSIVARDDSLENMLDLAVEELLSVSWLSLLPMGGVFVVDEGGQVLRLKAKKKLAPILHGLCARIPFGH</sequence>
<dbReference type="EMBL" id="UOED01000084">
    <property type="protein sequence ID" value="VAV93750.1"/>
    <property type="molecule type" value="Genomic_DNA"/>
</dbReference>
<dbReference type="AlphaFoldDB" id="A0A3B0RKS4"/>
<protein>
    <submittedName>
        <fullName evidence="1">Uncharacterized protein</fullName>
    </submittedName>
</protein>
<accession>A0A3B0RKS4</accession>
<organism evidence="1">
    <name type="scientific">hydrothermal vent metagenome</name>
    <dbReference type="NCBI Taxonomy" id="652676"/>
    <lineage>
        <taxon>unclassified sequences</taxon>
        <taxon>metagenomes</taxon>
        <taxon>ecological metagenomes</taxon>
    </lineage>
</organism>
<feature type="non-terminal residue" evidence="1">
    <location>
        <position position="94"/>
    </location>
</feature>
<name>A0A3B0RKS4_9ZZZZ</name>
<reference evidence="1" key="1">
    <citation type="submission" date="2018-06" db="EMBL/GenBank/DDBJ databases">
        <authorList>
            <person name="Zhirakovskaya E."/>
        </authorList>
    </citation>
    <scope>NUCLEOTIDE SEQUENCE</scope>
</reference>